<dbReference type="GO" id="GO:0005634">
    <property type="term" value="C:nucleus"/>
    <property type="evidence" value="ECO:0007669"/>
    <property type="project" value="InterPro"/>
</dbReference>
<proteinExistence type="predicted"/>
<protein>
    <submittedName>
        <fullName evidence="3">Uncharacterized protein LOC106067148</fullName>
    </submittedName>
</protein>
<name>A0A9U8ECC1_BIOGL</name>
<feature type="region of interest" description="Disordered" evidence="1">
    <location>
        <begin position="333"/>
        <end position="365"/>
    </location>
</feature>
<evidence type="ECO:0000256" key="1">
    <source>
        <dbReference type="SAM" id="MobiDB-lite"/>
    </source>
</evidence>
<feature type="region of interest" description="Disordered" evidence="1">
    <location>
        <begin position="108"/>
        <end position="179"/>
    </location>
</feature>
<dbReference type="Pfam" id="PF10384">
    <property type="entry name" value="Scm3"/>
    <property type="match status" value="1"/>
</dbReference>
<feature type="compositionally biased region" description="Polar residues" evidence="1">
    <location>
        <begin position="247"/>
        <end position="265"/>
    </location>
</feature>
<feature type="region of interest" description="Disordered" evidence="1">
    <location>
        <begin position="719"/>
        <end position="751"/>
    </location>
</feature>
<dbReference type="Proteomes" id="UP001165740">
    <property type="component" value="Chromosome 8"/>
</dbReference>
<feature type="compositionally biased region" description="Acidic residues" evidence="1">
    <location>
        <begin position="131"/>
        <end position="151"/>
    </location>
</feature>
<dbReference type="KEGG" id="bgt:106067148"/>
<reference evidence="3" key="1">
    <citation type="submission" date="2025-08" db="UniProtKB">
        <authorList>
            <consortium name="RefSeq"/>
        </authorList>
    </citation>
    <scope>IDENTIFICATION</scope>
</reference>
<dbReference type="GeneID" id="106067148"/>
<dbReference type="RefSeq" id="XP_013081743.2">
    <property type="nucleotide sequence ID" value="XM_013226289.2"/>
</dbReference>
<feature type="region of interest" description="Disordered" evidence="1">
    <location>
        <begin position="240"/>
        <end position="265"/>
    </location>
</feature>
<feature type="compositionally biased region" description="Acidic residues" evidence="1">
    <location>
        <begin position="114"/>
        <end position="124"/>
    </location>
</feature>
<evidence type="ECO:0000313" key="3">
    <source>
        <dbReference type="RefSeq" id="XP_013081743.2"/>
    </source>
</evidence>
<feature type="compositionally biased region" description="Low complexity" evidence="1">
    <location>
        <begin position="157"/>
        <end position="174"/>
    </location>
</feature>
<keyword evidence="2" id="KW-1185">Reference proteome</keyword>
<dbReference type="Gene3D" id="6.10.250.2320">
    <property type="match status" value="1"/>
</dbReference>
<gene>
    <name evidence="3" type="primary">LOC106067148</name>
</gene>
<organism evidence="2 3">
    <name type="scientific">Biomphalaria glabrata</name>
    <name type="common">Bloodfluke planorb</name>
    <name type="synonym">Freshwater snail</name>
    <dbReference type="NCBI Taxonomy" id="6526"/>
    <lineage>
        <taxon>Eukaryota</taxon>
        <taxon>Metazoa</taxon>
        <taxon>Spiralia</taxon>
        <taxon>Lophotrochozoa</taxon>
        <taxon>Mollusca</taxon>
        <taxon>Gastropoda</taxon>
        <taxon>Heterobranchia</taxon>
        <taxon>Euthyneura</taxon>
        <taxon>Panpulmonata</taxon>
        <taxon>Hygrophila</taxon>
        <taxon>Lymnaeoidea</taxon>
        <taxon>Planorbidae</taxon>
        <taxon>Biomphalaria</taxon>
    </lineage>
</organism>
<accession>A0A9U8ECC1</accession>
<sequence length="938" mass="105074">MAGDSETKTNGFYSDFSFESNARRFKTNFDSIYEKYQRPFLDDDLVELKNLTIKKDNGFLQIKKSVLFGAVKLKCARSKGTFPDNKALEETFTIDKNVSMAIERECGSLFGGTEPDDDDDEDAETLSPVSSEDEEEEEENSSECDGCDFDSDSSLKEGSSYSEPWDSSSENSDNSTEDLEEKALNETFDIIKVSNKEQNRECQKCQQHIFKATPLLSSEARCNTDPKSVQPFFPGRIICSPKLPNNRPGTSKSNGESPLKKTLNSTFSPTLNTSISSSLNDLKLVSLSSPLKSETLNSSRVSSKLSASHSSFASPVNTTIASSFGDLTLVSLSSPEIKPPRNNKSIDKLLSSPQSQQRSSKNDMKDIYISNFTASRDQRNVETCFKSPTTVKRRIITTKVDCFEKRPIPDRVITPVLQSQNDKLKSTCQKLEIKKMSEIKKTESMPPRDLKLSEFSTSDYFTDSSSPRKVPNHVPGHCDYHLISLDTNTTKPHNFIDLHNFNHQPTTVNCLTKYLEHLKSSHYLKNANCSESSHYLKKANCSESSHYLKNANCMGCTIKEPITIEGNKFRKRLQLKRNSICLQKSLLSNYSLPQSSCSLSSTDDFVSDDESKSSTLTDIATEEYSSKDLKSTQQVGGCKCNCGGKTKIVLSKNASTQVSGALDQDIVNKHSETLTILPRNMNMETFTVSDNHAESVEHLPRCSFPITTISRNHKIITEWDWPPSRPKSPLTPKRKKKDKHTEPLTCSCQNSSASKKSESAMFTEAYINKFCPKNPFRIDSDSPVHNGEKPFLSFQKSLKAFRPLRNSTKLADVSQHRDVNSHPKQDKIFMTDIHYHQKPPKLRKISSSKLSLRKLALPNIKLHSKSNRKRMMNSSNLPATQTFFPLRASTPFGEMSILDSTISTIVEPSVCSETTSEDHTDLDTTRSLSLDDDVALLC</sequence>
<dbReference type="OrthoDB" id="6160735at2759"/>
<evidence type="ECO:0000313" key="2">
    <source>
        <dbReference type="Proteomes" id="UP001165740"/>
    </source>
</evidence>
<dbReference type="InterPro" id="IPR018465">
    <property type="entry name" value="Scm3/HJURP"/>
</dbReference>
<dbReference type="GO" id="GO:0042393">
    <property type="term" value="F:histone binding"/>
    <property type="evidence" value="ECO:0007669"/>
    <property type="project" value="InterPro"/>
</dbReference>
<dbReference type="AlphaFoldDB" id="A0A9U8ECC1"/>